<dbReference type="SMART" id="SM00525">
    <property type="entry name" value="FES"/>
    <property type="match status" value="1"/>
</dbReference>
<evidence type="ECO:0000256" key="2">
    <source>
        <dbReference type="ARBA" id="ARBA00008343"/>
    </source>
</evidence>
<feature type="region of interest" description="Disordered" evidence="14">
    <location>
        <begin position="361"/>
        <end position="425"/>
    </location>
</feature>
<dbReference type="PANTHER" id="PTHR42944">
    <property type="entry name" value="ADENINE DNA GLYCOSYLASE"/>
    <property type="match status" value="1"/>
</dbReference>
<dbReference type="SUPFAM" id="SSF48150">
    <property type="entry name" value="DNA-glycosylase"/>
    <property type="match status" value="1"/>
</dbReference>
<dbReference type="SUPFAM" id="SSF55811">
    <property type="entry name" value="Nudix"/>
    <property type="match status" value="1"/>
</dbReference>
<feature type="compositionally biased region" description="Pro residues" evidence="14">
    <location>
        <begin position="42"/>
        <end position="51"/>
    </location>
</feature>
<dbReference type="CDD" id="cd03431">
    <property type="entry name" value="NUDIX_DNA_Glycosylase_C-MutY"/>
    <property type="match status" value="1"/>
</dbReference>
<evidence type="ECO:0000256" key="4">
    <source>
        <dbReference type="ARBA" id="ARBA00022023"/>
    </source>
</evidence>
<accession>A0A4U7B551</accession>
<dbReference type="Gene3D" id="1.10.1670.10">
    <property type="entry name" value="Helix-hairpin-Helix base-excision DNA repair enzymes (C-terminal)"/>
    <property type="match status" value="1"/>
</dbReference>
<dbReference type="GO" id="GO:0006285">
    <property type="term" value="P:base-excision repair, AP site formation"/>
    <property type="evidence" value="ECO:0007669"/>
    <property type="project" value="UniProtKB-ARBA"/>
</dbReference>
<dbReference type="InterPro" id="IPR011257">
    <property type="entry name" value="DNA_glycosylase"/>
</dbReference>
<dbReference type="Gene3D" id="3.90.79.10">
    <property type="entry name" value="Nucleoside Triphosphate Pyrophosphohydrolase"/>
    <property type="match status" value="1"/>
</dbReference>
<dbReference type="AlphaFoldDB" id="A0A4U7B551"/>
<evidence type="ECO:0000256" key="1">
    <source>
        <dbReference type="ARBA" id="ARBA00000843"/>
    </source>
</evidence>
<dbReference type="GO" id="GO:0032357">
    <property type="term" value="F:oxidized purine DNA binding"/>
    <property type="evidence" value="ECO:0007669"/>
    <property type="project" value="TreeGrafter"/>
</dbReference>
<dbReference type="InterPro" id="IPR029119">
    <property type="entry name" value="MutY_C"/>
</dbReference>
<dbReference type="Proteomes" id="UP000308133">
    <property type="component" value="Unassembled WGS sequence"/>
</dbReference>
<evidence type="ECO:0000256" key="10">
    <source>
        <dbReference type="ARBA" id="ARBA00023014"/>
    </source>
</evidence>
<evidence type="ECO:0000256" key="9">
    <source>
        <dbReference type="ARBA" id="ARBA00023004"/>
    </source>
</evidence>
<evidence type="ECO:0000256" key="12">
    <source>
        <dbReference type="ARBA" id="ARBA00023295"/>
    </source>
</evidence>
<sequence>MAKRSGSSIAKPAKPAKRQKTTTAPSPSLKQSISPSSSEECPLPPALPPLRPHPKSYHRPLLATHPSAAHSLLQWYDATSTTRNMPWRKPFPSASSLPTSPSEVLALLSRRAYEVWVSEIMLQQTRVSTVIPYFNSWIAKWPEIHALAGAEHDEVLAAWKGLGYYSRATRLWKGAKMVVGELGGNIPGTVEGLLKVAGIGPYTAGAVASIAFGKAVPLVDGNVARVLSRQVGVFGDMKRREVDGLVWEVAREAVEGATRVEMRDRGEEGDMSDVPGRWNQALMELGSTVCTPRPKCGECPIRETCRVYAEGELVVDPSKSHDAKGSALTDIEDACSLCEPLDPEVVEAACKGQAAADAQAEAEGENGSKTGKSSQKNSRTAKAKVEKGPKQRSLQDFAFKGPAAGKKDQQTVTSDAKAETPLPPKKVPLDEITAYCSLFPKRAVKRQVPEEDCAVCVFEFKSKLGSYFLIEQRPETGLLASMWQFPNLAVAKEVDEEEVVERAATLAGNYLAERELAHVGEIGCITHVFSHLKLNMHLHLMRIDGAGAIKPPQPDSASRQKWVDEKSVDDATMGTGMKRCWELFKSKQKRK</sequence>
<comment type="function">
    <text evidence="13">Adenine glycosylase active on G-A mispairs.</text>
</comment>
<feature type="compositionally biased region" description="Low complexity" evidence="14">
    <location>
        <begin position="25"/>
        <end position="41"/>
    </location>
</feature>
<dbReference type="InterPro" id="IPR044298">
    <property type="entry name" value="MIG/MutY"/>
</dbReference>
<evidence type="ECO:0000256" key="13">
    <source>
        <dbReference type="RuleBase" id="RU365096"/>
    </source>
</evidence>
<evidence type="ECO:0000259" key="15">
    <source>
        <dbReference type="SMART" id="SM00478"/>
    </source>
</evidence>
<dbReference type="EC" id="3.2.2.31" evidence="3 13"/>
<evidence type="ECO:0000313" key="16">
    <source>
        <dbReference type="EMBL" id="TKX23254.1"/>
    </source>
</evidence>
<keyword evidence="6" id="KW-0479">Metal-binding</keyword>
<dbReference type="InterPro" id="IPR000445">
    <property type="entry name" value="HhH_motif"/>
</dbReference>
<evidence type="ECO:0000256" key="3">
    <source>
        <dbReference type="ARBA" id="ARBA00012045"/>
    </source>
</evidence>
<dbReference type="GO" id="GO:0034039">
    <property type="term" value="F:8-oxo-7,8-dihydroguanine DNA N-glycosylase activity"/>
    <property type="evidence" value="ECO:0007669"/>
    <property type="project" value="TreeGrafter"/>
</dbReference>
<dbReference type="InterPro" id="IPR015797">
    <property type="entry name" value="NUDIX_hydrolase-like_dom_sf"/>
</dbReference>
<evidence type="ECO:0000256" key="11">
    <source>
        <dbReference type="ARBA" id="ARBA00023204"/>
    </source>
</evidence>
<evidence type="ECO:0000256" key="7">
    <source>
        <dbReference type="ARBA" id="ARBA00022763"/>
    </source>
</evidence>
<dbReference type="PANTHER" id="PTHR42944:SF1">
    <property type="entry name" value="ADENINE DNA GLYCOSYLASE"/>
    <property type="match status" value="1"/>
</dbReference>
<reference evidence="16 17" key="1">
    <citation type="submission" date="2018-02" db="EMBL/GenBank/DDBJ databases">
        <title>Draft genome sequences of Elsinoe sp., causing black scab on jojoba.</title>
        <authorList>
            <person name="Stodart B."/>
            <person name="Jeffress S."/>
            <person name="Ash G."/>
            <person name="Arun Chinnappa K."/>
        </authorList>
    </citation>
    <scope>NUCLEOTIDE SEQUENCE [LARGE SCALE GENOMIC DNA]</scope>
    <source>
        <strain evidence="16 17">Hillstone_2</strain>
    </source>
</reference>
<keyword evidence="9 13" id="KW-0408">Iron</keyword>
<feature type="compositionally biased region" description="Polar residues" evidence="14">
    <location>
        <begin position="367"/>
        <end position="380"/>
    </location>
</feature>
<evidence type="ECO:0000256" key="8">
    <source>
        <dbReference type="ARBA" id="ARBA00022801"/>
    </source>
</evidence>
<feature type="region of interest" description="Disordered" evidence="14">
    <location>
        <begin position="549"/>
        <end position="568"/>
    </location>
</feature>
<evidence type="ECO:0000256" key="6">
    <source>
        <dbReference type="ARBA" id="ARBA00022723"/>
    </source>
</evidence>
<dbReference type="Pfam" id="PF00633">
    <property type="entry name" value="HHH"/>
    <property type="match status" value="1"/>
</dbReference>
<dbReference type="Pfam" id="PF14815">
    <property type="entry name" value="NUDIX_4"/>
    <property type="match status" value="1"/>
</dbReference>
<keyword evidence="10" id="KW-0411">Iron-sulfur</keyword>
<dbReference type="GO" id="GO:0000701">
    <property type="term" value="F:purine-specific mismatch base pair DNA N-glycosylase activity"/>
    <property type="evidence" value="ECO:0007669"/>
    <property type="project" value="UniProtKB-EC"/>
</dbReference>
<keyword evidence="5" id="KW-0004">4Fe-4S</keyword>
<keyword evidence="11" id="KW-0234">DNA repair</keyword>
<comment type="similarity">
    <text evidence="2 13">Belongs to the Nth/MutY family.</text>
</comment>
<protein>
    <recommendedName>
        <fullName evidence="4 13">Adenine DNA glycosylase</fullName>
        <ecNumber evidence="3 13">3.2.2.31</ecNumber>
    </recommendedName>
</protein>
<dbReference type="FunFam" id="1.10.340.30:FF:000002">
    <property type="entry name" value="Adenine DNA glycosylase"/>
    <property type="match status" value="1"/>
</dbReference>
<dbReference type="GO" id="GO:0046872">
    <property type="term" value="F:metal ion binding"/>
    <property type="evidence" value="ECO:0007669"/>
    <property type="project" value="UniProtKB-UniRule"/>
</dbReference>
<keyword evidence="12 13" id="KW-0326">Glycosidase</keyword>
<dbReference type="SMART" id="SM00478">
    <property type="entry name" value="ENDO3c"/>
    <property type="match status" value="1"/>
</dbReference>
<dbReference type="EMBL" id="PTQR01000054">
    <property type="protein sequence ID" value="TKX23254.1"/>
    <property type="molecule type" value="Genomic_DNA"/>
</dbReference>
<feature type="domain" description="HhH-GPD" evidence="15">
    <location>
        <begin position="121"/>
        <end position="288"/>
    </location>
</feature>
<dbReference type="GO" id="GO:0051539">
    <property type="term" value="F:4 iron, 4 sulfur cluster binding"/>
    <property type="evidence" value="ECO:0007669"/>
    <property type="project" value="UniProtKB-UniRule"/>
</dbReference>
<name>A0A4U7B551_9PEZI</name>
<comment type="caution">
    <text evidence="16">The sequence shown here is derived from an EMBL/GenBank/DDBJ whole genome shotgun (WGS) entry which is preliminary data.</text>
</comment>
<evidence type="ECO:0000256" key="14">
    <source>
        <dbReference type="SAM" id="MobiDB-lite"/>
    </source>
</evidence>
<feature type="region of interest" description="Disordered" evidence="14">
    <location>
        <begin position="1"/>
        <end position="60"/>
    </location>
</feature>
<dbReference type="GO" id="GO:0006298">
    <property type="term" value="P:mismatch repair"/>
    <property type="evidence" value="ECO:0007669"/>
    <property type="project" value="TreeGrafter"/>
</dbReference>
<dbReference type="Gene3D" id="1.10.340.30">
    <property type="entry name" value="Hypothetical protein, domain 2"/>
    <property type="match status" value="1"/>
</dbReference>
<evidence type="ECO:0000256" key="5">
    <source>
        <dbReference type="ARBA" id="ARBA00022485"/>
    </source>
</evidence>
<evidence type="ECO:0000313" key="17">
    <source>
        <dbReference type="Proteomes" id="UP000308133"/>
    </source>
</evidence>
<keyword evidence="8" id="KW-0378">Hydrolase</keyword>
<comment type="catalytic activity">
    <reaction evidence="1 13">
        <text>Hydrolyzes free adenine bases from 7,8-dihydro-8-oxoguanine:adenine mismatched double-stranded DNA, leaving an apurinic site.</text>
        <dbReference type="EC" id="3.2.2.31"/>
    </reaction>
</comment>
<dbReference type="CDD" id="cd00056">
    <property type="entry name" value="ENDO3c"/>
    <property type="match status" value="1"/>
</dbReference>
<dbReference type="InterPro" id="IPR023170">
    <property type="entry name" value="HhH_base_excis_C"/>
</dbReference>
<dbReference type="InterPro" id="IPR003651">
    <property type="entry name" value="Endonuclease3_FeS-loop_motif"/>
</dbReference>
<comment type="cofactor">
    <cofactor evidence="13">
        <name>[4Fe-4S] cluster</name>
        <dbReference type="ChEBI" id="CHEBI:49883"/>
    </cofactor>
    <text evidence="13">Binds 1 [4Fe-4S] cluster.</text>
</comment>
<organism evidence="16 17">
    <name type="scientific">Elsinoe australis</name>
    <dbReference type="NCBI Taxonomy" id="40998"/>
    <lineage>
        <taxon>Eukaryota</taxon>
        <taxon>Fungi</taxon>
        <taxon>Dikarya</taxon>
        <taxon>Ascomycota</taxon>
        <taxon>Pezizomycotina</taxon>
        <taxon>Dothideomycetes</taxon>
        <taxon>Dothideomycetidae</taxon>
        <taxon>Myriangiales</taxon>
        <taxon>Elsinoaceae</taxon>
        <taxon>Elsinoe</taxon>
    </lineage>
</organism>
<dbReference type="GO" id="GO:0035485">
    <property type="term" value="F:adenine/guanine mispair binding"/>
    <property type="evidence" value="ECO:0007669"/>
    <property type="project" value="TreeGrafter"/>
</dbReference>
<dbReference type="Pfam" id="PF00730">
    <property type="entry name" value="HhH-GPD"/>
    <property type="match status" value="1"/>
</dbReference>
<dbReference type="InterPro" id="IPR003265">
    <property type="entry name" value="HhH-GPD_domain"/>
</dbReference>
<dbReference type="GO" id="GO:0005634">
    <property type="term" value="C:nucleus"/>
    <property type="evidence" value="ECO:0007669"/>
    <property type="project" value="TreeGrafter"/>
</dbReference>
<gene>
    <name evidence="16" type="ORF">C1H76_4321</name>
</gene>
<proteinExistence type="inferred from homology"/>
<keyword evidence="7 13" id="KW-0227">DNA damage</keyword>